<reference evidence="1 2" key="1">
    <citation type="submission" date="2019-11" db="EMBL/GenBank/DDBJ databases">
        <title>Streptococcus uberis isolated from clinical mastitis cases on a southeastern Queensland dairy.</title>
        <authorList>
            <person name="Workentine M.L."/>
            <person name="Price R."/>
            <person name="Olchowy T."/>
        </authorList>
    </citation>
    <scope>NUCLEOTIDE SEQUENCE [LARGE SCALE GENOMIC DNA]</scope>
    <source>
        <strain evidence="1 2">OLC4459-A17</strain>
    </source>
</reference>
<dbReference type="SUPFAM" id="SSF53850">
    <property type="entry name" value="Periplasmic binding protein-like II"/>
    <property type="match status" value="1"/>
</dbReference>
<dbReference type="RefSeq" id="WP_046387826.1">
    <property type="nucleotide sequence ID" value="NZ_CP022435.1"/>
</dbReference>
<accession>A0A2X4HJG1</accession>
<dbReference type="AlphaFoldDB" id="A0A2X4HJG1"/>
<proteinExistence type="predicted"/>
<dbReference type="Pfam" id="PF01547">
    <property type="entry name" value="SBP_bac_1"/>
    <property type="match status" value="1"/>
</dbReference>
<dbReference type="InterPro" id="IPR006059">
    <property type="entry name" value="SBP"/>
</dbReference>
<dbReference type="Gene3D" id="3.40.190.10">
    <property type="entry name" value="Periplasmic binding protein-like II"/>
    <property type="match status" value="1"/>
</dbReference>
<evidence type="ECO:0000313" key="2">
    <source>
        <dbReference type="Proteomes" id="UP000483839"/>
    </source>
</evidence>
<protein>
    <submittedName>
        <fullName evidence="1">Extracellular solute-binding protein</fullName>
    </submittedName>
</protein>
<dbReference type="InterPro" id="IPR050490">
    <property type="entry name" value="Bact_solute-bd_prot1"/>
</dbReference>
<name>A0A2X4HJG1_STRUB</name>
<dbReference type="Proteomes" id="UP000483839">
    <property type="component" value="Unassembled WGS sequence"/>
</dbReference>
<sequence>MIKFETKKGQKLFLFGLILCFCFYFLTQQKAETVITLGIHEGSSWDVPQGQDNHVLDDIIKNFEKKHPGVKVVYDSGIRKSDYSDWLADKIVTGKQPDVFMVPEKDFNLFATNGVLYRLDKLIKKDIKPNQFYSVSYRSGSFRNSQYALPFESNPMMMCINKDLLNQSGFDIPNQNWTMEDFYTIVKSTTKDTDGDNQIDQFGIVDYDWSYGMSAFGNAIFTNDGSHVRLNTSRTKQAMHLITNLNSLSGSYQVSTQDFDKGKVVFRPMTMAEYRTYKPYPYHVAKYSSFEWTCVPMPKEKGLHQTSQVDTSLFAISKRSKNVKLSWELLKSLTYDKRSQQELVKQSQGVSVLKDVMKSSTTKKILQEDNFGSNSLRVETLDRILKDGAEKPKFKLYNKLNEEADYLISQSLKHDTIDLDLASIEKKLIESLRQ</sequence>
<evidence type="ECO:0000313" key="1">
    <source>
        <dbReference type="EMBL" id="MTD00983.1"/>
    </source>
</evidence>
<organism evidence="1 2">
    <name type="scientific">Streptococcus uberis</name>
    <dbReference type="NCBI Taxonomy" id="1349"/>
    <lineage>
        <taxon>Bacteria</taxon>
        <taxon>Bacillati</taxon>
        <taxon>Bacillota</taxon>
        <taxon>Bacilli</taxon>
        <taxon>Lactobacillales</taxon>
        <taxon>Streptococcaceae</taxon>
        <taxon>Streptococcus</taxon>
    </lineage>
</organism>
<dbReference type="EMBL" id="WLXI01000008">
    <property type="protein sequence ID" value="MTD00983.1"/>
    <property type="molecule type" value="Genomic_DNA"/>
</dbReference>
<dbReference type="PANTHER" id="PTHR43649">
    <property type="entry name" value="ARABINOSE-BINDING PROTEIN-RELATED"/>
    <property type="match status" value="1"/>
</dbReference>
<comment type="caution">
    <text evidence="1">The sequence shown here is derived from an EMBL/GenBank/DDBJ whole genome shotgun (WGS) entry which is preliminary data.</text>
</comment>
<gene>
    <name evidence="1" type="ORF">GKS16_01615</name>
</gene>
<dbReference type="PANTHER" id="PTHR43649:SF12">
    <property type="entry name" value="DIACETYLCHITOBIOSE BINDING PROTEIN DASA"/>
    <property type="match status" value="1"/>
</dbReference>